<dbReference type="Proteomes" id="UP000005141">
    <property type="component" value="Unassembled WGS sequence"/>
</dbReference>
<dbReference type="EMBL" id="ADGI01000027">
    <property type="protein sequence ID" value="EGV33205.1"/>
    <property type="molecule type" value="Genomic_DNA"/>
</dbReference>
<proteinExistence type="predicted"/>
<accession>G1WAM6</accession>
<name>G1WAM6_9BACT</name>
<dbReference type="AlphaFoldDB" id="G1WAM6"/>
<organism evidence="1 2">
    <name type="scientific">Segatella oulorum F0390</name>
    <dbReference type="NCBI Taxonomy" id="702438"/>
    <lineage>
        <taxon>Bacteria</taxon>
        <taxon>Pseudomonadati</taxon>
        <taxon>Bacteroidota</taxon>
        <taxon>Bacteroidia</taxon>
        <taxon>Bacteroidales</taxon>
        <taxon>Prevotellaceae</taxon>
        <taxon>Segatella</taxon>
    </lineage>
</organism>
<protein>
    <submittedName>
        <fullName evidence="1">Uncharacterized protein</fullName>
    </submittedName>
</protein>
<evidence type="ECO:0000313" key="2">
    <source>
        <dbReference type="Proteomes" id="UP000005141"/>
    </source>
</evidence>
<comment type="caution">
    <text evidence="1">The sequence shown here is derived from an EMBL/GenBank/DDBJ whole genome shotgun (WGS) entry which is preliminary data.</text>
</comment>
<dbReference type="HOGENOM" id="CLU_3274665_0_0_10"/>
<reference evidence="1 2" key="1">
    <citation type="submission" date="2011-07" db="EMBL/GenBank/DDBJ databases">
        <title>The Genome Sequence of Prevotella oulorum F0390.</title>
        <authorList>
            <consortium name="The Broad Institute Genome Sequencing Platform"/>
            <consortium name="The Broad Institute Genome Sequencing Center for Infectious Disease"/>
            <person name="Earl A."/>
            <person name="Ward D."/>
            <person name="Feldgarden M."/>
            <person name="Gevers D."/>
            <person name="Izard J."/>
            <person name="Ganesan A."/>
            <person name="Baranova O.V."/>
            <person name="Blanton J.M."/>
            <person name="Tanner A.C."/>
            <person name="Dewhirst F.E."/>
            <person name="Young S.K."/>
            <person name="Zeng Q."/>
            <person name="Gargeya S."/>
            <person name="Fitzgerald M."/>
            <person name="Haas B."/>
            <person name="Abouelleil A."/>
            <person name="Alvarado L."/>
            <person name="Arachchi H.M."/>
            <person name="Berlin A."/>
            <person name="Brown A."/>
            <person name="Chapman S.B."/>
            <person name="Chen Z."/>
            <person name="Dunbar C."/>
            <person name="Freedman E."/>
            <person name="Gearin G."/>
            <person name="Gellesch M."/>
            <person name="Goldberg J."/>
            <person name="Griggs A."/>
            <person name="Gujja S."/>
            <person name="Heiman D."/>
            <person name="Howarth C."/>
            <person name="Larson L."/>
            <person name="Lui A."/>
            <person name="MacDonald P.J.P."/>
            <person name="Mehta T."/>
            <person name="Montmayeur A."/>
            <person name="Murphy C."/>
            <person name="Neiman D."/>
            <person name="Pearson M."/>
            <person name="Priest M."/>
            <person name="Roberts A."/>
            <person name="Saif S."/>
            <person name="Shea T."/>
            <person name="Shenoy N."/>
            <person name="Sisk P."/>
            <person name="Stolte C."/>
            <person name="Sykes S."/>
            <person name="Wortman J."/>
            <person name="Nusbaum C."/>
            <person name="Birren B."/>
        </authorList>
    </citation>
    <scope>NUCLEOTIDE SEQUENCE [LARGE SCALE GENOMIC DNA]</scope>
    <source>
        <strain evidence="1 2">F0390</strain>
    </source>
</reference>
<evidence type="ECO:0000313" key="1">
    <source>
        <dbReference type="EMBL" id="EGV33205.1"/>
    </source>
</evidence>
<sequence>MTGSDGIFEDKECFGHVKLHKKRYNHNWSYLYKILELLPVG</sequence>
<gene>
    <name evidence="1" type="ORF">HMPREF9431_00877</name>
</gene>
<keyword evidence="2" id="KW-1185">Reference proteome</keyword>